<evidence type="ECO:0000256" key="4">
    <source>
        <dbReference type="ARBA" id="ARBA00022840"/>
    </source>
</evidence>
<reference evidence="7 8" key="1">
    <citation type="submission" date="2021-06" db="EMBL/GenBank/DDBJ databases">
        <authorList>
            <person name="Sun Q."/>
            <person name="Li D."/>
        </authorList>
    </citation>
    <scope>NUCLEOTIDE SEQUENCE [LARGE SCALE GENOMIC DNA]</scope>
    <source>
        <strain evidence="7 8">MSJ-2</strain>
    </source>
</reference>
<sequence length="262" mass="27906">MSQISEAKRIVIKIGTSTLAYATGRINIRRFELLCKVLSDLKNSGREIVLVSSGAVGVGVAKLGLPERPRDIPGKQAAAAVGQCELMYLYDKLFLEKNHKVAQVLLTRDGFEQPQRRQNMKNTFDRLLSLGAIPIVNENDTVATEELEFGDNDTLSSMVAALTEADALIILSDIDGLYDSDPHKNPAAKLIPVVDRIDSHIEGIAGGSVSGLGTGGMSTKIQAAKIAGKAGVTMAIINGSDPNLLYDLLDGKSVGTVFITGK</sequence>
<dbReference type="InterPro" id="IPR011529">
    <property type="entry name" value="Glu_5kinase"/>
</dbReference>
<dbReference type="Proteomes" id="UP000787672">
    <property type="component" value="Unassembled WGS sequence"/>
</dbReference>
<feature type="binding site" evidence="5">
    <location>
        <position position="152"/>
    </location>
    <ligand>
        <name>substrate</name>
    </ligand>
</feature>
<comment type="pathway">
    <text evidence="5">Amino-acid biosynthesis; L-proline biosynthesis; L-glutamate 5-semialdehyde from L-glutamate: step 1/2.</text>
</comment>
<dbReference type="InterPro" id="IPR019797">
    <property type="entry name" value="Glutamate_5-kinase_CS"/>
</dbReference>
<organism evidence="7 8">
    <name type="scientific">Dysosmobacter acutus</name>
    <dbReference type="NCBI Taxonomy" id="2841504"/>
    <lineage>
        <taxon>Bacteria</taxon>
        <taxon>Bacillati</taxon>
        <taxon>Bacillota</taxon>
        <taxon>Clostridia</taxon>
        <taxon>Eubacteriales</taxon>
        <taxon>Oscillospiraceae</taxon>
        <taxon>Dysosmobacter</taxon>
    </lineage>
</organism>
<name>A0ABS6FD94_9FIRM</name>
<keyword evidence="1 5" id="KW-0808">Transferase</keyword>
<feature type="binding site" evidence="5">
    <location>
        <position position="53"/>
    </location>
    <ligand>
        <name>substrate</name>
    </ligand>
</feature>
<evidence type="ECO:0000313" key="8">
    <source>
        <dbReference type="Proteomes" id="UP000787672"/>
    </source>
</evidence>
<dbReference type="PIRSF" id="PIRSF000729">
    <property type="entry name" value="GK"/>
    <property type="match status" value="1"/>
</dbReference>
<comment type="catalytic activity">
    <reaction evidence="5">
        <text>L-glutamate + ATP = L-glutamyl 5-phosphate + ADP</text>
        <dbReference type="Rhea" id="RHEA:14877"/>
        <dbReference type="ChEBI" id="CHEBI:29985"/>
        <dbReference type="ChEBI" id="CHEBI:30616"/>
        <dbReference type="ChEBI" id="CHEBI:58274"/>
        <dbReference type="ChEBI" id="CHEBI:456216"/>
        <dbReference type="EC" id="2.7.2.11"/>
    </reaction>
</comment>
<keyword evidence="5" id="KW-0641">Proline biosynthesis</keyword>
<comment type="function">
    <text evidence="5">Catalyzes the transfer of a phosphate group to glutamate to form L-glutamate 5-phosphate.</text>
</comment>
<evidence type="ECO:0000256" key="5">
    <source>
        <dbReference type="HAMAP-Rule" id="MF_00456"/>
    </source>
</evidence>
<feature type="binding site" evidence="5">
    <location>
        <position position="13"/>
    </location>
    <ligand>
        <name>ATP</name>
        <dbReference type="ChEBI" id="CHEBI:30616"/>
    </ligand>
</feature>
<dbReference type="CDD" id="cd04242">
    <property type="entry name" value="AAK_G5K_ProB"/>
    <property type="match status" value="1"/>
</dbReference>
<feature type="binding site" evidence="5">
    <location>
        <position position="140"/>
    </location>
    <ligand>
        <name>substrate</name>
    </ligand>
</feature>
<dbReference type="HAMAP" id="MF_00456">
    <property type="entry name" value="ProB"/>
    <property type="match status" value="1"/>
</dbReference>
<comment type="caution">
    <text evidence="7">The sequence shown here is derived from an EMBL/GenBank/DDBJ whole genome shotgun (WGS) entry which is preliminary data.</text>
</comment>
<evidence type="ECO:0000313" key="7">
    <source>
        <dbReference type="EMBL" id="MBU5627355.1"/>
    </source>
</evidence>
<keyword evidence="3 5" id="KW-0418">Kinase</keyword>
<dbReference type="RefSeq" id="WP_216632724.1">
    <property type="nucleotide sequence ID" value="NZ_JAHLQN010000001.1"/>
</dbReference>
<keyword evidence="4 5" id="KW-0067">ATP-binding</keyword>
<dbReference type="Pfam" id="PF00696">
    <property type="entry name" value="AA_kinase"/>
    <property type="match status" value="1"/>
</dbReference>
<evidence type="ECO:0000256" key="3">
    <source>
        <dbReference type="ARBA" id="ARBA00022777"/>
    </source>
</evidence>
<dbReference type="NCBIfam" id="TIGR01027">
    <property type="entry name" value="proB"/>
    <property type="match status" value="1"/>
</dbReference>
<feature type="binding site" evidence="5">
    <location>
        <begin position="214"/>
        <end position="220"/>
    </location>
    <ligand>
        <name>ATP</name>
        <dbReference type="ChEBI" id="CHEBI:30616"/>
    </ligand>
</feature>
<comment type="similarity">
    <text evidence="5">Belongs to the glutamate 5-kinase family.</text>
</comment>
<dbReference type="PANTHER" id="PTHR43654:SF1">
    <property type="entry name" value="ISOPENTENYL PHOSPHATE KINASE"/>
    <property type="match status" value="1"/>
</dbReference>
<dbReference type="EC" id="2.7.2.11" evidence="5"/>
<evidence type="ECO:0000256" key="1">
    <source>
        <dbReference type="ARBA" id="ARBA00022679"/>
    </source>
</evidence>
<feature type="binding site" evidence="5">
    <location>
        <begin position="172"/>
        <end position="173"/>
    </location>
    <ligand>
        <name>ATP</name>
        <dbReference type="ChEBI" id="CHEBI:30616"/>
    </ligand>
</feature>
<protein>
    <recommendedName>
        <fullName evidence="5">Glutamate 5-kinase</fullName>
        <ecNumber evidence="5">2.7.2.11</ecNumber>
    </recommendedName>
    <alternativeName>
        <fullName evidence="5">Gamma-glutamyl kinase</fullName>
        <shortName evidence="5">GK</shortName>
    </alternativeName>
</protein>
<dbReference type="PROSITE" id="PS00902">
    <property type="entry name" value="GLUTAMATE_5_KINASE"/>
    <property type="match status" value="1"/>
</dbReference>
<keyword evidence="2 5" id="KW-0547">Nucleotide-binding</keyword>
<dbReference type="InterPro" id="IPR001048">
    <property type="entry name" value="Asp/Glu/Uridylate_kinase"/>
</dbReference>
<gene>
    <name evidence="5 7" type="primary">proB</name>
    <name evidence="7" type="ORF">KQI82_10590</name>
</gene>
<dbReference type="InterPro" id="IPR041739">
    <property type="entry name" value="G5K_ProB"/>
</dbReference>
<feature type="domain" description="Aspartate/glutamate/uridylate kinase" evidence="6">
    <location>
        <begin position="8"/>
        <end position="238"/>
    </location>
</feature>
<dbReference type="PANTHER" id="PTHR43654">
    <property type="entry name" value="GLUTAMATE 5-KINASE"/>
    <property type="match status" value="1"/>
</dbReference>
<dbReference type="EMBL" id="JAHLQN010000001">
    <property type="protein sequence ID" value="MBU5627355.1"/>
    <property type="molecule type" value="Genomic_DNA"/>
</dbReference>
<evidence type="ECO:0000259" key="6">
    <source>
        <dbReference type="Pfam" id="PF00696"/>
    </source>
</evidence>
<dbReference type="GO" id="GO:0004349">
    <property type="term" value="F:glutamate 5-kinase activity"/>
    <property type="evidence" value="ECO:0007669"/>
    <property type="project" value="UniProtKB-EC"/>
</dbReference>
<accession>A0ABS6FD94</accession>
<proteinExistence type="inferred from homology"/>
<dbReference type="InterPro" id="IPR005715">
    <property type="entry name" value="Glu_5kinase/COase_Synthase"/>
</dbReference>
<comment type="subcellular location">
    <subcellularLocation>
        <location evidence="5">Cytoplasm</location>
    </subcellularLocation>
</comment>
<keyword evidence="5" id="KW-0963">Cytoplasm</keyword>
<evidence type="ECO:0000256" key="2">
    <source>
        <dbReference type="ARBA" id="ARBA00022741"/>
    </source>
</evidence>
<keyword evidence="8" id="KW-1185">Reference proteome</keyword>
<keyword evidence="5" id="KW-0028">Amino-acid biosynthesis</keyword>